<dbReference type="PANTHER" id="PTHR13812:SF19">
    <property type="entry name" value="KETIMINE REDUCTASE MU-CRYSTALLIN"/>
    <property type="match status" value="1"/>
</dbReference>
<dbReference type="Pfam" id="PF02423">
    <property type="entry name" value="OCD_Mu_crystall"/>
    <property type="match status" value="1"/>
</dbReference>
<keyword evidence="3" id="KW-0456">Lyase</keyword>
<dbReference type="SUPFAM" id="SSF51735">
    <property type="entry name" value="NAD(P)-binding Rossmann-fold domains"/>
    <property type="match status" value="1"/>
</dbReference>
<evidence type="ECO:0000256" key="2">
    <source>
        <dbReference type="SAM" id="MobiDB-lite"/>
    </source>
</evidence>
<sequence>MLVIDTAATRGALAFDSVIPVLREAFRGGVTVPPRHVHAIESGGAHGTSLIMPAWNAQGYFGVKIINIFPGNTRQGLPGLHATYTLYSASTGVPLAQVDGDVVTAFRTAGAAALGASYLARTDARTLLIVGSGRIAGLLAQAMRAVRPIERVLVWNVRPAGAQALARTLAEQGMDAQAVTGLEQAVRQADIVSCATLSTEPLVRGAWLRPGTHLDLVGSFKPEMIEADADCFARASVYVDTDEAPTKAGDLLAAFAAGTLARDGLRGTLFDLVAGRVPGRADDAEITVFKAVGSALEDLALAARVYEAVADPAVRGPSGGIPSGDGPAHGAAPARKNQA</sequence>
<dbReference type="GO" id="GO:0016491">
    <property type="term" value="F:oxidoreductase activity"/>
    <property type="evidence" value="ECO:0007669"/>
    <property type="project" value="UniProtKB-ARBA"/>
</dbReference>
<dbReference type="RefSeq" id="WP_066130390.1">
    <property type="nucleotide sequence ID" value="NZ_FKIF01000007.1"/>
</dbReference>
<dbReference type="Gene3D" id="3.30.1780.10">
    <property type="entry name" value="ornithine cyclodeaminase, domain 1"/>
    <property type="match status" value="1"/>
</dbReference>
<evidence type="ECO:0000313" key="4">
    <source>
        <dbReference type="Proteomes" id="UP000076848"/>
    </source>
</evidence>
<dbReference type="OrthoDB" id="5293744at2"/>
<accession>A0A157SN92</accession>
<dbReference type="InterPro" id="IPR036291">
    <property type="entry name" value="NAD(P)-bd_dom_sf"/>
</dbReference>
<dbReference type="EC" id="4.3.1.12" evidence="3"/>
<dbReference type="GO" id="GO:0005737">
    <property type="term" value="C:cytoplasm"/>
    <property type="evidence" value="ECO:0007669"/>
    <property type="project" value="TreeGrafter"/>
</dbReference>
<dbReference type="STRING" id="288768.SAMEA3906486_03804"/>
<name>A0A157SN92_9BORD</name>
<evidence type="ECO:0000256" key="1">
    <source>
        <dbReference type="ARBA" id="ARBA00008903"/>
    </source>
</evidence>
<dbReference type="Proteomes" id="UP000076848">
    <property type="component" value="Unassembled WGS sequence"/>
</dbReference>
<dbReference type="PIRSF" id="PIRSF001439">
    <property type="entry name" value="CryM"/>
    <property type="match status" value="1"/>
</dbReference>
<comment type="similarity">
    <text evidence="1">Belongs to the ornithine cyclodeaminase/mu-crystallin family.</text>
</comment>
<dbReference type="FunFam" id="3.40.50.720:FF:000311">
    <property type="entry name" value="Ornithine cyclodeaminase"/>
    <property type="match status" value="1"/>
</dbReference>
<dbReference type="NCBIfam" id="NF004793">
    <property type="entry name" value="PRK06141.1"/>
    <property type="match status" value="1"/>
</dbReference>
<keyword evidence="4" id="KW-1185">Reference proteome</keyword>
<dbReference type="InterPro" id="IPR003462">
    <property type="entry name" value="ODC_Mu_crystall"/>
</dbReference>
<gene>
    <name evidence="3" type="ORF">SAMEA3906486_03804</name>
</gene>
<organism evidence="3 4">
    <name type="scientific">Bordetella ansorpii</name>
    <dbReference type="NCBI Taxonomy" id="288768"/>
    <lineage>
        <taxon>Bacteria</taxon>
        <taxon>Pseudomonadati</taxon>
        <taxon>Pseudomonadota</taxon>
        <taxon>Betaproteobacteria</taxon>
        <taxon>Burkholderiales</taxon>
        <taxon>Alcaligenaceae</taxon>
        <taxon>Bordetella</taxon>
    </lineage>
</organism>
<dbReference type="Gene3D" id="3.40.50.720">
    <property type="entry name" value="NAD(P)-binding Rossmann-like Domain"/>
    <property type="match status" value="1"/>
</dbReference>
<dbReference type="InterPro" id="IPR023401">
    <property type="entry name" value="ODC_N"/>
</dbReference>
<dbReference type="PANTHER" id="PTHR13812">
    <property type="entry name" value="KETIMINE REDUCTASE MU-CRYSTALLIN"/>
    <property type="match status" value="1"/>
</dbReference>
<feature type="region of interest" description="Disordered" evidence="2">
    <location>
        <begin position="316"/>
        <end position="339"/>
    </location>
</feature>
<dbReference type="EMBL" id="FKIF01000007">
    <property type="protein sequence ID" value="SAI71872.1"/>
    <property type="molecule type" value="Genomic_DNA"/>
</dbReference>
<dbReference type="AlphaFoldDB" id="A0A157SN92"/>
<dbReference type="GO" id="GO:0019752">
    <property type="term" value="P:carboxylic acid metabolic process"/>
    <property type="evidence" value="ECO:0007669"/>
    <property type="project" value="UniProtKB-ARBA"/>
</dbReference>
<proteinExistence type="inferred from homology"/>
<reference evidence="3 4" key="1">
    <citation type="submission" date="2016-04" db="EMBL/GenBank/DDBJ databases">
        <authorList>
            <consortium name="Pathogen Informatics"/>
        </authorList>
    </citation>
    <scope>NUCLEOTIDE SEQUENCE [LARGE SCALE GENOMIC DNA]</scope>
    <source>
        <strain evidence="3 4">H050680373</strain>
    </source>
</reference>
<evidence type="ECO:0000313" key="3">
    <source>
        <dbReference type="EMBL" id="SAI71872.1"/>
    </source>
</evidence>
<dbReference type="GO" id="GO:0008473">
    <property type="term" value="F:ornithine cyclodeaminase activity"/>
    <property type="evidence" value="ECO:0007669"/>
    <property type="project" value="UniProtKB-EC"/>
</dbReference>
<protein>
    <submittedName>
        <fullName evidence="3">Ornithine cyclodeaminase</fullName>
        <ecNumber evidence="3">4.3.1.12</ecNumber>
    </submittedName>
</protein>